<dbReference type="OrthoDB" id="7275924at2"/>
<dbReference type="AlphaFoldDB" id="A0A5E4SDD7"/>
<protein>
    <recommendedName>
        <fullName evidence="4">DUF3311 domain-containing protein</fullName>
    </recommendedName>
</protein>
<evidence type="ECO:0008006" key="4">
    <source>
        <dbReference type="Google" id="ProtNLM"/>
    </source>
</evidence>
<keyword evidence="1" id="KW-0472">Membrane</keyword>
<reference evidence="2 3" key="1">
    <citation type="submission" date="2019-08" db="EMBL/GenBank/DDBJ databases">
        <authorList>
            <person name="Peeters C."/>
        </authorList>
    </citation>
    <scope>NUCLEOTIDE SEQUENCE [LARGE SCALE GENOMIC DNA]</scope>
    <source>
        <strain evidence="2 3">LMG 31013</strain>
    </source>
</reference>
<gene>
    <name evidence="2" type="ORF">PTE31013_00725</name>
</gene>
<feature type="transmembrane region" description="Helical" evidence="1">
    <location>
        <begin position="5"/>
        <end position="23"/>
    </location>
</feature>
<keyword evidence="3" id="KW-1185">Reference proteome</keyword>
<keyword evidence="1" id="KW-0812">Transmembrane</keyword>
<accession>A0A5E4SDD7</accession>
<dbReference type="Proteomes" id="UP000334380">
    <property type="component" value="Unassembled WGS sequence"/>
</dbReference>
<name>A0A5E4SDD7_9BURK</name>
<evidence type="ECO:0000256" key="1">
    <source>
        <dbReference type="SAM" id="Phobius"/>
    </source>
</evidence>
<keyword evidence="1" id="KW-1133">Transmembrane helix</keyword>
<dbReference type="RefSeq" id="WP_150611430.1">
    <property type="nucleotide sequence ID" value="NZ_CABPRU010000001.1"/>
</dbReference>
<organism evidence="2 3">
    <name type="scientific">Pandoraea terrigena</name>
    <dbReference type="NCBI Taxonomy" id="2508292"/>
    <lineage>
        <taxon>Bacteria</taxon>
        <taxon>Pseudomonadati</taxon>
        <taxon>Pseudomonadota</taxon>
        <taxon>Betaproteobacteria</taxon>
        <taxon>Burkholderiales</taxon>
        <taxon>Burkholderiaceae</taxon>
        <taxon>Pandoraea</taxon>
    </lineage>
</organism>
<dbReference type="EMBL" id="CABPRU010000001">
    <property type="protein sequence ID" value="VVD73171.1"/>
    <property type="molecule type" value="Genomic_DNA"/>
</dbReference>
<proteinExistence type="predicted"/>
<sequence length="66" mass="7602">MLRWFIGLGLPYLGVVGLLPWAASVDRYVLGVPFIYGWIFLWFVLTSGCLWLCWALFDRHAVEEPA</sequence>
<feature type="transmembrane region" description="Helical" evidence="1">
    <location>
        <begin position="35"/>
        <end position="57"/>
    </location>
</feature>
<evidence type="ECO:0000313" key="2">
    <source>
        <dbReference type="EMBL" id="VVD73171.1"/>
    </source>
</evidence>
<dbReference type="InterPro" id="IPR021741">
    <property type="entry name" value="DUF3311"/>
</dbReference>
<evidence type="ECO:0000313" key="3">
    <source>
        <dbReference type="Proteomes" id="UP000334380"/>
    </source>
</evidence>
<dbReference type="Pfam" id="PF11755">
    <property type="entry name" value="DUF3311"/>
    <property type="match status" value="1"/>
</dbReference>